<accession>A0A3D8J124</accession>
<proteinExistence type="predicted"/>
<feature type="coiled-coil region" evidence="1">
    <location>
        <begin position="167"/>
        <end position="194"/>
    </location>
</feature>
<dbReference type="Gene3D" id="1.10.287.950">
    <property type="entry name" value="Methyl-accepting chemotaxis protein"/>
    <property type="match status" value="1"/>
</dbReference>
<evidence type="ECO:0000313" key="4">
    <source>
        <dbReference type="Proteomes" id="UP000257045"/>
    </source>
</evidence>
<gene>
    <name evidence="3" type="ORF">CQA58_03430</name>
</gene>
<dbReference type="Proteomes" id="UP000257045">
    <property type="component" value="Unassembled WGS sequence"/>
</dbReference>
<reference evidence="3 4" key="1">
    <citation type="submission" date="2018-04" db="EMBL/GenBank/DDBJ databases">
        <title>Novel Campyloabacter and Helicobacter Species and Strains.</title>
        <authorList>
            <person name="Mannion A.J."/>
            <person name="Shen Z."/>
            <person name="Fox J.G."/>
        </authorList>
    </citation>
    <scope>NUCLEOTIDE SEQUENCE [LARGE SCALE GENOMIC DNA]</scope>
    <source>
        <strain evidence="3 4">MIT 04-9366</strain>
    </source>
</reference>
<evidence type="ECO:0000313" key="3">
    <source>
        <dbReference type="EMBL" id="RDU71178.1"/>
    </source>
</evidence>
<keyword evidence="1" id="KW-0175">Coiled coil</keyword>
<dbReference type="InterPro" id="IPR011990">
    <property type="entry name" value="TPR-like_helical_dom_sf"/>
</dbReference>
<sequence>MSLKINNFLFPLLLLTSLLYAEPSAFETQSGATKKDIKNLKDTSLNLSSLLLDVQSRLESLEQVQYGLQSLYDAQNQKMQKFLSDLESQNLFAQETRSRLEVLSEQVEQMKSTQKRYGENLQGFVKILDGLGEKIKELSGVSSNLNDLILKEFASVRAELQKQAEVILKDQENIQKLSLEIEKLYEDRKKIQERNAFKDPNKKAEVLKEAKKMYADKQFEDSRVRFVWLLEQGYKKAEVNYFLGQIAFNQKQYQEAIYYYKESAVANDKASYMPTLMLHTIKSFQALKDEESAMKFIESLLALYPNSKEAKEAKTIQSKIKGVKNAKN</sequence>
<feature type="signal peptide" evidence="2">
    <location>
        <begin position="1"/>
        <end position="21"/>
    </location>
</feature>
<organism evidence="3 4">
    <name type="scientific">Helicobacter brantae</name>
    <dbReference type="NCBI Taxonomy" id="375927"/>
    <lineage>
        <taxon>Bacteria</taxon>
        <taxon>Pseudomonadati</taxon>
        <taxon>Campylobacterota</taxon>
        <taxon>Epsilonproteobacteria</taxon>
        <taxon>Campylobacterales</taxon>
        <taxon>Helicobacteraceae</taxon>
        <taxon>Helicobacter</taxon>
    </lineage>
</organism>
<evidence type="ECO:0000256" key="1">
    <source>
        <dbReference type="SAM" id="Coils"/>
    </source>
</evidence>
<keyword evidence="2" id="KW-0732">Signal</keyword>
<name>A0A3D8J124_9HELI</name>
<dbReference type="AlphaFoldDB" id="A0A3D8J124"/>
<dbReference type="RefSeq" id="WP_115569324.1">
    <property type="nucleotide sequence ID" value="NZ_NXLV01000004.1"/>
</dbReference>
<dbReference type="EMBL" id="NXLV01000004">
    <property type="protein sequence ID" value="RDU71178.1"/>
    <property type="molecule type" value="Genomic_DNA"/>
</dbReference>
<evidence type="ECO:0000256" key="2">
    <source>
        <dbReference type="SAM" id="SignalP"/>
    </source>
</evidence>
<dbReference type="SUPFAM" id="SSF48452">
    <property type="entry name" value="TPR-like"/>
    <property type="match status" value="1"/>
</dbReference>
<feature type="chain" id="PRO_5017772629" evidence="2">
    <location>
        <begin position="22"/>
        <end position="328"/>
    </location>
</feature>
<dbReference type="Gene3D" id="1.25.40.10">
    <property type="entry name" value="Tetratricopeptide repeat domain"/>
    <property type="match status" value="1"/>
</dbReference>
<protein>
    <submittedName>
        <fullName evidence="3">Uncharacterized protein</fullName>
    </submittedName>
</protein>
<keyword evidence="4" id="KW-1185">Reference proteome</keyword>
<comment type="caution">
    <text evidence="3">The sequence shown here is derived from an EMBL/GenBank/DDBJ whole genome shotgun (WGS) entry which is preliminary data.</text>
</comment>